<protein>
    <submittedName>
        <fullName evidence="1">Uncharacterized protein</fullName>
    </submittedName>
</protein>
<dbReference type="Proteomes" id="UP000250434">
    <property type="component" value="Chromosome"/>
</dbReference>
<dbReference type="EMBL" id="CP015163">
    <property type="protein sequence ID" value="AXB47295.1"/>
    <property type="molecule type" value="Genomic_DNA"/>
</dbReference>
<gene>
    <name evidence="1" type="ORF">A4R43_36620</name>
</gene>
<proteinExistence type="predicted"/>
<dbReference type="AlphaFoldDB" id="A0A344LGX1"/>
<evidence type="ECO:0000313" key="2">
    <source>
        <dbReference type="Proteomes" id="UP000250434"/>
    </source>
</evidence>
<evidence type="ECO:0000313" key="1">
    <source>
        <dbReference type="EMBL" id="AXB47295.1"/>
    </source>
</evidence>
<accession>A0A344LGX1</accession>
<sequence length="205" mass="22012">MHRASSRETPLPFDDRASGQRDNLRALVLHWAAAAQAEFSHRTRSGVDTPSSAHWMASLGGLLAEHPQAAQMVAEFRQAVRGAGRAQARGSADRVFLGRCREETADGECATDVFGVRGLDSATCPGCGRAYSVDESLMGRRAAAAAVTGTAAQLLEGWQAWSPKPVSRATLFRYLARLQPVNPGAKVRKYRVLDLAELVSAPKIA</sequence>
<organism evidence="1 2">
    <name type="scientific">Amycolatopsis albispora</name>
    <dbReference type="NCBI Taxonomy" id="1804986"/>
    <lineage>
        <taxon>Bacteria</taxon>
        <taxon>Bacillati</taxon>
        <taxon>Actinomycetota</taxon>
        <taxon>Actinomycetes</taxon>
        <taxon>Pseudonocardiales</taxon>
        <taxon>Pseudonocardiaceae</taxon>
        <taxon>Amycolatopsis</taxon>
    </lineage>
</organism>
<dbReference type="KEGG" id="aab:A4R43_36620"/>
<keyword evidence="2" id="KW-1185">Reference proteome</keyword>
<reference evidence="1 2" key="1">
    <citation type="submission" date="2016-04" db="EMBL/GenBank/DDBJ databases">
        <title>Complete genome sequence and analysis of deep-sea sediment isolate, Amycolatopsis sp. WP1.</title>
        <authorList>
            <person name="Wang H."/>
            <person name="Chen S."/>
            <person name="Wu Q."/>
        </authorList>
    </citation>
    <scope>NUCLEOTIDE SEQUENCE [LARGE SCALE GENOMIC DNA]</scope>
    <source>
        <strain evidence="1 2">WP1</strain>
    </source>
</reference>
<name>A0A344LGX1_9PSEU</name>